<keyword evidence="3" id="KW-0238">DNA-binding</keyword>
<dbReference type="Pfam" id="PF23552">
    <property type="entry name" value="ParB_C"/>
    <property type="match status" value="1"/>
</dbReference>
<keyword evidence="2" id="KW-0159">Chromosome partition</keyword>
<dbReference type="STRING" id="1798564.A3H55_00625"/>
<dbReference type="Pfam" id="PF17762">
    <property type="entry name" value="HTH_ParB"/>
    <property type="match status" value="1"/>
</dbReference>
<dbReference type="InterPro" id="IPR050336">
    <property type="entry name" value="Chromosome_partition/occlusion"/>
</dbReference>
<dbReference type="PANTHER" id="PTHR33375">
    <property type="entry name" value="CHROMOSOME-PARTITIONING PROTEIN PARB-RELATED"/>
    <property type="match status" value="1"/>
</dbReference>
<dbReference type="Gene3D" id="3.90.1530.30">
    <property type="match status" value="1"/>
</dbReference>
<dbReference type="Gene3D" id="1.10.10.2830">
    <property type="match status" value="1"/>
</dbReference>
<dbReference type="SMART" id="SM00470">
    <property type="entry name" value="ParB"/>
    <property type="match status" value="1"/>
</dbReference>
<dbReference type="FunFam" id="1.10.10.2830:FF:000001">
    <property type="entry name" value="Chromosome partitioning protein ParB"/>
    <property type="match status" value="1"/>
</dbReference>
<accession>A0A1F6FYE7</accession>
<dbReference type="SUPFAM" id="SSF110849">
    <property type="entry name" value="ParB/Sulfiredoxin"/>
    <property type="match status" value="1"/>
</dbReference>
<gene>
    <name evidence="5" type="ORF">A3H55_00625</name>
</gene>
<dbReference type="InterPro" id="IPR036086">
    <property type="entry name" value="ParB/Sulfiredoxin_sf"/>
</dbReference>
<evidence type="ECO:0000256" key="3">
    <source>
        <dbReference type="ARBA" id="ARBA00023125"/>
    </source>
</evidence>
<reference evidence="5 6" key="1">
    <citation type="journal article" date="2016" name="Nat. Commun.">
        <title>Thousands of microbial genomes shed light on interconnected biogeochemical processes in an aquifer system.</title>
        <authorList>
            <person name="Anantharaman K."/>
            <person name="Brown C.T."/>
            <person name="Hug L.A."/>
            <person name="Sharon I."/>
            <person name="Castelle C.J."/>
            <person name="Probst A.J."/>
            <person name="Thomas B.C."/>
            <person name="Singh A."/>
            <person name="Wilkins M.J."/>
            <person name="Karaoz U."/>
            <person name="Brodie E.L."/>
            <person name="Williams K.H."/>
            <person name="Hubbard S.S."/>
            <person name="Banfield J.F."/>
        </authorList>
    </citation>
    <scope>NUCLEOTIDE SEQUENCE [LARGE SCALE GENOMIC DNA]</scope>
</reference>
<name>A0A1F6FYE7_9BACT</name>
<sequence length="288" mass="32221">MPKKNNAASFGDNHHQSISPASYFPKASAGVANQIFQVPPSLVQINPYQPRKEFASQALESLKNSIREHGIIQPLIVTQTMGGRYELVAGERRLRAAKELNLKTVPVIMRAAKDSEKLELSLIENIQRADLNPIEKANAYAQLIANFNLTQEEAARRLGIARSTLNNSLRLLNLPVDIQQGLIAGKISESQAKLILSVDGEKDREKIFHRAKDGNLTVKDTEHEIKKIKVKAHTRNLKKEPRLLSWESQLSSALGTKVSIRRRGHGGLLEIEFYSEEELQNIVTSLLR</sequence>
<dbReference type="EMBL" id="MFMZ01000031">
    <property type="protein sequence ID" value="OGG90875.1"/>
    <property type="molecule type" value="Genomic_DNA"/>
</dbReference>
<dbReference type="AlphaFoldDB" id="A0A1F6FYE7"/>
<dbReference type="GO" id="GO:0007059">
    <property type="term" value="P:chromosome segregation"/>
    <property type="evidence" value="ECO:0007669"/>
    <property type="project" value="UniProtKB-KW"/>
</dbReference>
<dbReference type="FunFam" id="3.90.1530.30:FF:000001">
    <property type="entry name" value="Chromosome partitioning protein ParB"/>
    <property type="match status" value="1"/>
</dbReference>
<feature type="domain" description="ParB-like N-terminal" evidence="4">
    <location>
        <begin position="36"/>
        <end position="126"/>
    </location>
</feature>
<dbReference type="InterPro" id="IPR041468">
    <property type="entry name" value="HTH_ParB/Spo0J"/>
</dbReference>
<evidence type="ECO:0000256" key="2">
    <source>
        <dbReference type="ARBA" id="ARBA00022829"/>
    </source>
</evidence>
<proteinExistence type="inferred from homology"/>
<dbReference type="CDD" id="cd16393">
    <property type="entry name" value="SPO0J_N"/>
    <property type="match status" value="1"/>
</dbReference>
<dbReference type="GO" id="GO:0005694">
    <property type="term" value="C:chromosome"/>
    <property type="evidence" value="ECO:0007669"/>
    <property type="project" value="TreeGrafter"/>
</dbReference>
<organism evidence="5 6">
    <name type="scientific">Candidatus Kuenenbacteria bacterium RIFCSPLOWO2_02_FULL_42_16</name>
    <dbReference type="NCBI Taxonomy" id="1798564"/>
    <lineage>
        <taxon>Bacteria</taxon>
        <taxon>Candidatus Kueneniibacteriota</taxon>
    </lineage>
</organism>
<dbReference type="GO" id="GO:0003677">
    <property type="term" value="F:DNA binding"/>
    <property type="evidence" value="ECO:0007669"/>
    <property type="project" value="UniProtKB-KW"/>
</dbReference>
<dbReference type="Proteomes" id="UP000177998">
    <property type="component" value="Unassembled WGS sequence"/>
</dbReference>
<dbReference type="NCBIfam" id="TIGR00180">
    <property type="entry name" value="parB_part"/>
    <property type="match status" value="1"/>
</dbReference>
<comment type="caution">
    <text evidence="5">The sequence shown here is derived from an EMBL/GenBank/DDBJ whole genome shotgun (WGS) entry which is preliminary data.</text>
</comment>
<dbReference type="InterPro" id="IPR003115">
    <property type="entry name" value="ParB_N"/>
</dbReference>
<evidence type="ECO:0000313" key="6">
    <source>
        <dbReference type="Proteomes" id="UP000177998"/>
    </source>
</evidence>
<protein>
    <recommendedName>
        <fullName evidence="4">ParB-like N-terminal domain-containing protein</fullName>
    </recommendedName>
</protein>
<evidence type="ECO:0000256" key="1">
    <source>
        <dbReference type="ARBA" id="ARBA00006295"/>
    </source>
</evidence>
<evidence type="ECO:0000259" key="4">
    <source>
        <dbReference type="SMART" id="SM00470"/>
    </source>
</evidence>
<dbReference type="InterPro" id="IPR004437">
    <property type="entry name" value="ParB/RepB/Spo0J"/>
</dbReference>
<dbReference type="InterPro" id="IPR057240">
    <property type="entry name" value="ParB_dimer_C"/>
</dbReference>
<evidence type="ECO:0000313" key="5">
    <source>
        <dbReference type="EMBL" id="OGG90875.1"/>
    </source>
</evidence>
<dbReference type="Pfam" id="PF02195">
    <property type="entry name" value="ParB_N"/>
    <property type="match status" value="1"/>
</dbReference>
<dbReference type="GO" id="GO:0045881">
    <property type="term" value="P:positive regulation of sporulation resulting in formation of a cellular spore"/>
    <property type="evidence" value="ECO:0007669"/>
    <property type="project" value="TreeGrafter"/>
</dbReference>
<dbReference type="PANTHER" id="PTHR33375:SF1">
    <property type="entry name" value="CHROMOSOME-PARTITIONING PROTEIN PARB-RELATED"/>
    <property type="match status" value="1"/>
</dbReference>
<comment type="similarity">
    <text evidence="1">Belongs to the ParB family.</text>
</comment>